<dbReference type="AlphaFoldDB" id="A0A5N6K863"/>
<sequence length="140" mass="16103">MDVKTRGHVHVSPYKQRLFSHSKLIDFNLLESSSGPLSFPSSNKLLKLIMTSLASAKLRLQLFTPWPPPLITVVNTYLQLLRSLLRLYQQISWHGVLRPHLLAAQQLSPASNKLFSTEPQRLPLEPNFKIWAWQPTLRLI</sequence>
<keyword evidence="2" id="KW-1185">Reference proteome</keyword>
<comment type="caution">
    <text evidence="1">The sequence shown here is derived from an EMBL/GenBank/DDBJ whole genome shotgun (WGS) entry which is preliminary data.</text>
</comment>
<proteinExistence type="predicted"/>
<evidence type="ECO:0000313" key="2">
    <source>
        <dbReference type="Proteomes" id="UP000326757"/>
    </source>
</evidence>
<dbReference type="Proteomes" id="UP000326757">
    <property type="component" value="Unassembled WGS sequence"/>
</dbReference>
<dbReference type="EMBL" id="VIGI01000006">
    <property type="protein sequence ID" value="KAB8298940.1"/>
    <property type="molecule type" value="Genomic_DNA"/>
</dbReference>
<organism evidence="1 2">
    <name type="scientific">Monilinia laxa</name>
    <name type="common">Brown rot fungus</name>
    <name type="synonym">Sclerotinia laxa</name>
    <dbReference type="NCBI Taxonomy" id="61186"/>
    <lineage>
        <taxon>Eukaryota</taxon>
        <taxon>Fungi</taxon>
        <taxon>Dikarya</taxon>
        <taxon>Ascomycota</taxon>
        <taxon>Pezizomycotina</taxon>
        <taxon>Leotiomycetes</taxon>
        <taxon>Helotiales</taxon>
        <taxon>Sclerotiniaceae</taxon>
        <taxon>Monilinia</taxon>
    </lineage>
</organism>
<accession>A0A5N6K863</accession>
<protein>
    <submittedName>
        <fullName evidence="1">Uncharacterized protein</fullName>
    </submittedName>
</protein>
<reference evidence="1 2" key="1">
    <citation type="submission" date="2019-06" db="EMBL/GenBank/DDBJ databases">
        <title>Genome Sequence of the Brown Rot Fungal Pathogen Monilinia laxa.</title>
        <authorList>
            <person name="De Miccolis Angelini R.M."/>
            <person name="Landi L."/>
            <person name="Abate D."/>
            <person name="Pollastro S."/>
            <person name="Romanazzi G."/>
            <person name="Faretra F."/>
        </authorList>
    </citation>
    <scope>NUCLEOTIDE SEQUENCE [LARGE SCALE GENOMIC DNA]</scope>
    <source>
        <strain evidence="1 2">Mlax316</strain>
    </source>
</reference>
<name>A0A5N6K863_MONLA</name>
<evidence type="ECO:0000313" key="1">
    <source>
        <dbReference type="EMBL" id="KAB8298940.1"/>
    </source>
</evidence>
<gene>
    <name evidence="1" type="ORF">EYC80_001092</name>
</gene>